<evidence type="ECO:0000256" key="1">
    <source>
        <dbReference type="SAM" id="MobiDB-lite"/>
    </source>
</evidence>
<dbReference type="GO" id="GO:0031297">
    <property type="term" value="P:replication fork processing"/>
    <property type="evidence" value="ECO:0007669"/>
    <property type="project" value="TreeGrafter"/>
</dbReference>
<dbReference type="Ensembl" id="ENSCLMT00005019787.1">
    <property type="protein sequence ID" value="ENSCLMP00005018770.1"/>
    <property type="gene ID" value="ENSCLMG00005009466.1"/>
</dbReference>
<feature type="compositionally biased region" description="Basic and acidic residues" evidence="1">
    <location>
        <begin position="117"/>
        <end position="126"/>
    </location>
</feature>
<evidence type="ECO:0000313" key="2">
    <source>
        <dbReference type="Ensembl" id="ENSCLMP00005018770.1"/>
    </source>
</evidence>
<reference evidence="2" key="1">
    <citation type="submission" date="2025-08" db="UniProtKB">
        <authorList>
            <consortium name="Ensembl"/>
        </authorList>
    </citation>
    <scope>IDENTIFICATION</scope>
</reference>
<evidence type="ECO:0008006" key="4">
    <source>
        <dbReference type="Google" id="ProtNLM"/>
    </source>
</evidence>
<dbReference type="GO" id="GO:0043539">
    <property type="term" value="F:protein serine/threonine kinase activator activity"/>
    <property type="evidence" value="ECO:0007669"/>
    <property type="project" value="TreeGrafter"/>
</dbReference>
<dbReference type="KEGG" id="clum:117743764"/>
<feature type="compositionally biased region" description="Acidic residues" evidence="1">
    <location>
        <begin position="218"/>
        <end position="230"/>
    </location>
</feature>
<dbReference type="PANTHER" id="PTHR16434">
    <property type="entry name" value="EWING'S TUMOR-ASSOCIATED ANTIGEN 1 ETAA1"/>
    <property type="match status" value="1"/>
</dbReference>
<evidence type="ECO:0000313" key="3">
    <source>
        <dbReference type="Proteomes" id="UP000694565"/>
    </source>
</evidence>
<proteinExistence type="predicted"/>
<dbReference type="GeneTree" id="ENSGT00390000009597"/>
<dbReference type="GO" id="GO:2000001">
    <property type="term" value="P:regulation of DNA damage checkpoint"/>
    <property type="evidence" value="ECO:0007669"/>
    <property type="project" value="TreeGrafter"/>
</dbReference>
<organism evidence="2 3">
    <name type="scientific">Cyclopterus lumpus</name>
    <name type="common">Lumpsucker</name>
    <dbReference type="NCBI Taxonomy" id="8103"/>
    <lineage>
        <taxon>Eukaryota</taxon>
        <taxon>Metazoa</taxon>
        <taxon>Chordata</taxon>
        <taxon>Craniata</taxon>
        <taxon>Vertebrata</taxon>
        <taxon>Euteleostomi</taxon>
        <taxon>Actinopterygii</taxon>
        <taxon>Neopterygii</taxon>
        <taxon>Teleostei</taxon>
        <taxon>Neoteleostei</taxon>
        <taxon>Acanthomorphata</taxon>
        <taxon>Eupercaria</taxon>
        <taxon>Perciformes</taxon>
        <taxon>Cottioidei</taxon>
        <taxon>Cottales</taxon>
        <taxon>Cyclopteridae</taxon>
        <taxon>Cyclopterus</taxon>
    </lineage>
</organism>
<dbReference type="GeneID" id="117743764"/>
<dbReference type="OrthoDB" id="9378993at2759"/>
<dbReference type="GO" id="GO:0043596">
    <property type="term" value="C:nuclear replication fork"/>
    <property type="evidence" value="ECO:0007669"/>
    <property type="project" value="TreeGrafter"/>
</dbReference>
<feature type="compositionally biased region" description="Basic and acidic residues" evidence="1">
    <location>
        <begin position="238"/>
        <end position="251"/>
    </location>
</feature>
<accession>A0A8C2XHZ2</accession>
<keyword evidence="3" id="KW-1185">Reference proteome</keyword>
<dbReference type="GO" id="GO:0006974">
    <property type="term" value="P:DNA damage response"/>
    <property type="evidence" value="ECO:0007669"/>
    <property type="project" value="TreeGrafter"/>
</dbReference>
<feature type="compositionally biased region" description="Polar residues" evidence="1">
    <location>
        <begin position="170"/>
        <end position="190"/>
    </location>
</feature>
<dbReference type="InterPro" id="IPR029406">
    <property type="entry name" value="ETAA1"/>
</dbReference>
<gene>
    <name evidence="2" type="primary">si:dkey-78p8.1</name>
</gene>
<dbReference type="Pfam" id="PF15350">
    <property type="entry name" value="ETAA1"/>
    <property type="match status" value="1"/>
</dbReference>
<protein>
    <recommendedName>
        <fullName evidence="4">Ewing's tumor-associated antigen 1</fullName>
    </recommendedName>
</protein>
<dbReference type="AlphaFoldDB" id="A0A8C2XHZ2"/>
<feature type="region of interest" description="Disordered" evidence="1">
    <location>
        <begin position="117"/>
        <end position="325"/>
    </location>
</feature>
<reference evidence="2" key="2">
    <citation type="submission" date="2025-09" db="UniProtKB">
        <authorList>
            <consortium name="Ensembl"/>
        </authorList>
    </citation>
    <scope>IDENTIFICATION</scope>
</reference>
<feature type="region of interest" description="Disordered" evidence="1">
    <location>
        <begin position="353"/>
        <end position="433"/>
    </location>
</feature>
<feature type="region of interest" description="Disordered" evidence="1">
    <location>
        <begin position="1"/>
        <end position="29"/>
    </location>
</feature>
<name>A0A8C2XHZ2_CYCLU</name>
<dbReference type="Proteomes" id="UP000694565">
    <property type="component" value="Unplaced"/>
</dbReference>
<dbReference type="RefSeq" id="XP_034407490.1">
    <property type="nucleotide sequence ID" value="XM_034551599.1"/>
</dbReference>
<dbReference type="PANTHER" id="PTHR16434:SF3">
    <property type="entry name" value="EWING'S TUMOR-ASSOCIATED ANTIGEN 1"/>
    <property type="match status" value="1"/>
</dbReference>
<sequence length="508" mass="54577">MCTDLRSPKHGGCSRYAGWNNGDSPGDVEPTQDIFWDPTSPTSAAAGLRNTRFVEISDIVNRIAPKDVKRKASPLLQWIGDSAVPCTQGVPKPRVRKRSSRQSSVDDLLKLARQFDENMQQDRETSEQLAAAAAGDRADAPEPPGARIPGDLKGPPASDPVEAELRAMFDSSTQRVSGRLSQGSSASARSQEVKRHPLAGQPELKSEGKGSCGFQANDWDDDWDDDDLLDDSFALAMTDDRDQQRGARHEAALQGNADPSAHPGPKPSALQELCPKPKTSNRSTFKLEPNPHFQPAKVPGSKSTTSDLKPAAAKTPSIPIPDNAKTCVAADSSDSLWDDGVDDALLCQACDRVERTSNSQPRRASPGGSGEKPPARAPPSVNAAADRQSPRAFVRSNSLPEGGGRETGNYRGWDVPMKGGDRQSAMSQSLPGGRVSLGSFNRCRDAGVDLQPNYTAHQPAFKRNVSDPAAVSSKVFVTSQMTSKCSAAEIGRKKQEALARRRLRMQKP</sequence>